<evidence type="ECO:0000313" key="2">
    <source>
        <dbReference type="EMBL" id="KZT56093.1"/>
    </source>
</evidence>
<gene>
    <name evidence="2" type="ORF">CALCODRAFT_497798</name>
</gene>
<name>A0A165F391_9BASI</name>
<evidence type="ECO:0000313" key="3">
    <source>
        <dbReference type="Proteomes" id="UP000076842"/>
    </source>
</evidence>
<keyword evidence="3" id="KW-1185">Reference proteome</keyword>
<feature type="signal peptide" evidence="1">
    <location>
        <begin position="1"/>
        <end position="18"/>
    </location>
</feature>
<dbReference type="Proteomes" id="UP000076842">
    <property type="component" value="Unassembled WGS sequence"/>
</dbReference>
<protein>
    <submittedName>
        <fullName evidence="2">Uncharacterized protein</fullName>
    </submittedName>
</protein>
<evidence type="ECO:0000256" key="1">
    <source>
        <dbReference type="SAM" id="SignalP"/>
    </source>
</evidence>
<keyword evidence="1" id="KW-0732">Signal</keyword>
<organism evidence="2 3">
    <name type="scientific">Calocera cornea HHB12733</name>
    <dbReference type="NCBI Taxonomy" id="1353952"/>
    <lineage>
        <taxon>Eukaryota</taxon>
        <taxon>Fungi</taxon>
        <taxon>Dikarya</taxon>
        <taxon>Basidiomycota</taxon>
        <taxon>Agaricomycotina</taxon>
        <taxon>Dacrymycetes</taxon>
        <taxon>Dacrymycetales</taxon>
        <taxon>Dacrymycetaceae</taxon>
        <taxon>Calocera</taxon>
    </lineage>
</organism>
<dbReference type="AlphaFoldDB" id="A0A165F391"/>
<proteinExistence type="predicted"/>
<dbReference type="InParanoid" id="A0A165F391"/>
<accession>A0A165F391</accession>
<sequence length="140" mass="14887">MRILSFLPAALCAALALASYMPHGGIRARAPVPSSVPCTDVTAADCPQTSLCGDELGGTSIFSILIGCDYPPGTTEYACSYVAGSGARVTFTAGFEQCCPLSICTSASKRALPEPRHLELALSQREQDMERDIEDENQPW</sequence>
<reference evidence="2 3" key="1">
    <citation type="journal article" date="2016" name="Mol. Biol. Evol.">
        <title>Comparative Genomics of Early-Diverging Mushroom-Forming Fungi Provides Insights into the Origins of Lignocellulose Decay Capabilities.</title>
        <authorList>
            <person name="Nagy L.G."/>
            <person name="Riley R."/>
            <person name="Tritt A."/>
            <person name="Adam C."/>
            <person name="Daum C."/>
            <person name="Floudas D."/>
            <person name="Sun H."/>
            <person name="Yadav J.S."/>
            <person name="Pangilinan J."/>
            <person name="Larsson K.H."/>
            <person name="Matsuura K."/>
            <person name="Barry K."/>
            <person name="Labutti K."/>
            <person name="Kuo R."/>
            <person name="Ohm R.A."/>
            <person name="Bhattacharya S.S."/>
            <person name="Shirouzu T."/>
            <person name="Yoshinaga Y."/>
            <person name="Martin F.M."/>
            <person name="Grigoriev I.V."/>
            <person name="Hibbett D.S."/>
        </authorList>
    </citation>
    <scope>NUCLEOTIDE SEQUENCE [LARGE SCALE GENOMIC DNA]</scope>
    <source>
        <strain evidence="2 3">HHB12733</strain>
    </source>
</reference>
<feature type="chain" id="PRO_5007857591" evidence="1">
    <location>
        <begin position="19"/>
        <end position="140"/>
    </location>
</feature>
<dbReference type="EMBL" id="KV423983">
    <property type="protein sequence ID" value="KZT56093.1"/>
    <property type="molecule type" value="Genomic_DNA"/>
</dbReference>